<keyword evidence="1" id="KW-0472">Membrane</keyword>
<name>A0A484ZJ02_9GAMM</name>
<keyword evidence="1" id="KW-1133">Transmembrane helix</keyword>
<proteinExistence type="predicted"/>
<feature type="transmembrane region" description="Helical" evidence="1">
    <location>
        <begin position="45"/>
        <end position="62"/>
    </location>
</feature>
<feature type="transmembrane region" description="Helical" evidence="1">
    <location>
        <begin position="67"/>
        <end position="85"/>
    </location>
</feature>
<dbReference type="EMBL" id="CAADJA010000002">
    <property type="protein sequence ID" value="VFS47403.1"/>
    <property type="molecule type" value="Genomic_DNA"/>
</dbReference>
<dbReference type="Pfam" id="PF10101">
    <property type="entry name" value="DUF2339"/>
    <property type="match status" value="1"/>
</dbReference>
<dbReference type="AlphaFoldDB" id="A0A484ZJ02"/>
<gene>
    <name evidence="2" type="ORF">NCTC12282_02339</name>
</gene>
<protein>
    <submittedName>
        <fullName evidence="2">Predicted membrane protein</fullName>
    </submittedName>
</protein>
<evidence type="ECO:0000256" key="1">
    <source>
        <dbReference type="SAM" id="Phobius"/>
    </source>
</evidence>
<dbReference type="PANTHER" id="PTHR38434">
    <property type="entry name" value="BLL2549 PROTEIN"/>
    <property type="match status" value="1"/>
</dbReference>
<dbReference type="InterPro" id="IPR019286">
    <property type="entry name" value="DUF2339_TM"/>
</dbReference>
<organism evidence="2 3">
    <name type="scientific">Budvicia aquatica</name>
    <dbReference type="NCBI Taxonomy" id="82979"/>
    <lineage>
        <taxon>Bacteria</taxon>
        <taxon>Pseudomonadati</taxon>
        <taxon>Pseudomonadota</taxon>
        <taxon>Gammaproteobacteria</taxon>
        <taxon>Enterobacterales</taxon>
        <taxon>Budviciaceae</taxon>
        <taxon>Budvicia</taxon>
    </lineage>
</organism>
<evidence type="ECO:0000313" key="3">
    <source>
        <dbReference type="Proteomes" id="UP000373449"/>
    </source>
</evidence>
<evidence type="ECO:0000313" key="2">
    <source>
        <dbReference type="EMBL" id="VFS47403.1"/>
    </source>
</evidence>
<dbReference type="Proteomes" id="UP000373449">
    <property type="component" value="Unassembled WGS sequence"/>
</dbReference>
<accession>A0A484ZJ02</accession>
<dbReference type="PANTHER" id="PTHR38434:SF1">
    <property type="entry name" value="BLL2549 PROTEIN"/>
    <property type="match status" value="1"/>
</dbReference>
<sequence length="102" mass="10777">MVVICAASVGLAVMQRALSLAVLASIGGYLAPVMLSTGSGDHVGLFSYYLLISVGILAISVWQSWRVLNLIGFAFTFGIATLWGANNYQPRILSLLSAIPDC</sequence>
<keyword evidence="1" id="KW-0812">Transmembrane</keyword>
<reference evidence="2 3" key="1">
    <citation type="submission" date="2019-03" db="EMBL/GenBank/DDBJ databases">
        <authorList>
            <consortium name="Pathogen Informatics"/>
        </authorList>
    </citation>
    <scope>NUCLEOTIDE SEQUENCE [LARGE SCALE GENOMIC DNA]</scope>
    <source>
        <strain evidence="2 3">NCTC12282</strain>
    </source>
</reference>